<evidence type="ECO:0000256" key="3">
    <source>
        <dbReference type="ARBA" id="ARBA00022723"/>
    </source>
</evidence>
<sequence>MEQTLPPIEAKRVQRTQSWWLRVSMLVAAVAGLYRYTHPTPTPLEQVRKQYLADIVALDSATTQLHRLLATNQPAVALQQSLRQTRLAWKRVEWLAEVYNPETSKAINGPALAEVEEDDGLQNELQGTGLQVLEEGLFPYDPVNRAELVQQAGVLQSAVRRLHKVSVSNPMTDSHVFDALRLEVFRLITLGITGFDAPIANTSLPETAEALASMQRHLAYYPLPDHNSALTQQLEQAFSGAITYLNQASSFNRFDRLTFIQHHANVLSSKLLDAQQALSIPVFQESRLLSAAARTLNDPDAFDPSYFVDATAHRATPSRTALGKQLFYDPILSGAPNRSCATCHQPANTFTDGQTKHLAVGGRQVRRNTPTVLNAAFQAAQFADSRVVFLEDQAGDVIQNQDEMHGSLPRAVTALKTNATYRAAFVRAYPDGVTERNLKNAIASYIRSLTSLDTRLDRAMRTTDKREQETLLSAEEQLGFNLFMGKAKCGTCHFYPLFNGTVPPTFQKTESEVLGTPATAANQTLDPDLGKFGNTHINLHRHSFKTPTVRFTANTAPYMHNGVYQSLAEVVDFYDRGGGVGLGFNLPNQTLPSDKLNLTSVEKKAIVAFLKSL</sequence>
<comment type="subcellular location">
    <subcellularLocation>
        <location evidence="1">Cell envelope</location>
    </subcellularLocation>
</comment>
<dbReference type="GO" id="GO:0046872">
    <property type="term" value="F:metal ion binding"/>
    <property type="evidence" value="ECO:0007669"/>
    <property type="project" value="UniProtKB-KW"/>
</dbReference>
<dbReference type="Proteomes" id="UP000664795">
    <property type="component" value="Unassembled WGS sequence"/>
</dbReference>
<protein>
    <submittedName>
        <fullName evidence="9">Cytochrome-c peroxidase</fullName>
    </submittedName>
</protein>
<feature type="domain" description="Cytochrome c" evidence="8">
    <location>
        <begin position="318"/>
        <end position="450"/>
    </location>
</feature>
<dbReference type="PANTHER" id="PTHR30600">
    <property type="entry name" value="CYTOCHROME C PEROXIDASE-RELATED"/>
    <property type="match status" value="1"/>
</dbReference>
<dbReference type="EMBL" id="JAFMYU010000025">
    <property type="protein sequence ID" value="MBO0934015.1"/>
    <property type="molecule type" value="Genomic_DNA"/>
</dbReference>
<keyword evidence="5" id="KW-0560">Oxidoreductase</keyword>
<dbReference type="InterPro" id="IPR004852">
    <property type="entry name" value="Di-haem_cyt_c_peroxidsae"/>
</dbReference>
<evidence type="ECO:0000256" key="5">
    <source>
        <dbReference type="ARBA" id="ARBA00023002"/>
    </source>
</evidence>
<evidence type="ECO:0000256" key="1">
    <source>
        <dbReference type="ARBA" id="ARBA00004196"/>
    </source>
</evidence>
<dbReference type="PROSITE" id="PS51007">
    <property type="entry name" value="CYTC"/>
    <property type="match status" value="2"/>
</dbReference>
<organism evidence="9 10">
    <name type="scientific">Fibrella aquatilis</name>
    <dbReference type="NCBI Taxonomy" id="2817059"/>
    <lineage>
        <taxon>Bacteria</taxon>
        <taxon>Pseudomonadati</taxon>
        <taxon>Bacteroidota</taxon>
        <taxon>Cytophagia</taxon>
        <taxon>Cytophagales</taxon>
        <taxon>Spirosomataceae</taxon>
        <taxon>Fibrella</taxon>
    </lineage>
</organism>
<dbReference type="AlphaFoldDB" id="A0A939K358"/>
<keyword evidence="3 7" id="KW-0479">Metal-binding</keyword>
<proteinExistence type="predicted"/>
<dbReference type="Pfam" id="PF03150">
    <property type="entry name" value="CCP_MauG"/>
    <property type="match status" value="1"/>
</dbReference>
<dbReference type="GO" id="GO:0009055">
    <property type="term" value="F:electron transfer activity"/>
    <property type="evidence" value="ECO:0007669"/>
    <property type="project" value="InterPro"/>
</dbReference>
<evidence type="ECO:0000256" key="6">
    <source>
        <dbReference type="ARBA" id="ARBA00023004"/>
    </source>
</evidence>
<keyword evidence="9" id="KW-0575">Peroxidase</keyword>
<name>A0A939K358_9BACT</name>
<dbReference type="InterPro" id="IPR051395">
    <property type="entry name" value="Cytochrome_c_Peroxidase/MauG"/>
</dbReference>
<reference evidence="9 10" key="1">
    <citation type="submission" date="2021-03" db="EMBL/GenBank/DDBJ databases">
        <title>Fibrella sp. HMF5036 genome sequencing and assembly.</title>
        <authorList>
            <person name="Kang H."/>
            <person name="Kim H."/>
            <person name="Bae S."/>
            <person name="Joh K."/>
        </authorList>
    </citation>
    <scope>NUCLEOTIDE SEQUENCE [LARGE SCALE GENOMIC DNA]</scope>
    <source>
        <strain evidence="9 10">HMF5036</strain>
    </source>
</reference>
<keyword evidence="10" id="KW-1185">Reference proteome</keyword>
<dbReference type="GO" id="GO:0020037">
    <property type="term" value="F:heme binding"/>
    <property type="evidence" value="ECO:0007669"/>
    <property type="project" value="InterPro"/>
</dbReference>
<evidence type="ECO:0000313" key="9">
    <source>
        <dbReference type="EMBL" id="MBO0934015.1"/>
    </source>
</evidence>
<dbReference type="InterPro" id="IPR038352">
    <property type="entry name" value="Imelysin_sf"/>
</dbReference>
<keyword evidence="2 7" id="KW-0349">Heme</keyword>
<feature type="domain" description="Cytochrome c" evidence="8">
    <location>
        <begin position="474"/>
        <end position="613"/>
    </location>
</feature>
<dbReference type="InterPro" id="IPR036909">
    <property type="entry name" value="Cyt_c-like_dom_sf"/>
</dbReference>
<evidence type="ECO:0000256" key="2">
    <source>
        <dbReference type="ARBA" id="ARBA00022617"/>
    </source>
</evidence>
<dbReference type="GO" id="GO:0030313">
    <property type="term" value="C:cell envelope"/>
    <property type="evidence" value="ECO:0007669"/>
    <property type="project" value="UniProtKB-SubCell"/>
</dbReference>
<dbReference type="SUPFAM" id="SSF46626">
    <property type="entry name" value="Cytochrome c"/>
    <property type="match status" value="2"/>
</dbReference>
<dbReference type="Gene3D" id="1.20.1420.20">
    <property type="entry name" value="M75 peptidase, HXXE motif"/>
    <property type="match status" value="1"/>
</dbReference>
<dbReference type="GO" id="GO:0004130">
    <property type="term" value="F:cytochrome-c peroxidase activity"/>
    <property type="evidence" value="ECO:0007669"/>
    <property type="project" value="TreeGrafter"/>
</dbReference>
<evidence type="ECO:0000256" key="4">
    <source>
        <dbReference type="ARBA" id="ARBA00022729"/>
    </source>
</evidence>
<dbReference type="InterPro" id="IPR009056">
    <property type="entry name" value="Cyt_c-like_dom"/>
</dbReference>
<dbReference type="Gene3D" id="1.10.760.10">
    <property type="entry name" value="Cytochrome c-like domain"/>
    <property type="match status" value="2"/>
</dbReference>
<dbReference type="PANTHER" id="PTHR30600:SF10">
    <property type="entry name" value="BLL6722 PROTEIN"/>
    <property type="match status" value="1"/>
</dbReference>
<comment type="caution">
    <text evidence="9">The sequence shown here is derived from an EMBL/GenBank/DDBJ whole genome shotgun (WGS) entry which is preliminary data.</text>
</comment>
<gene>
    <name evidence="9" type="ORF">J2I48_23610</name>
</gene>
<evidence type="ECO:0000313" key="10">
    <source>
        <dbReference type="Proteomes" id="UP000664795"/>
    </source>
</evidence>
<evidence type="ECO:0000259" key="8">
    <source>
        <dbReference type="PROSITE" id="PS51007"/>
    </source>
</evidence>
<dbReference type="RefSeq" id="WP_207337981.1">
    <property type="nucleotide sequence ID" value="NZ_JAFMYU010000025.1"/>
</dbReference>
<keyword evidence="4" id="KW-0732">Signal</keyword>
<evidence type="ECO:0000256" key="7">
    <source>
        <dbReference type="PROSITE-ProRule" id="PRU00433"/>
    </source>
</evidence>
<keyword evidence="6 7" id="KW-0408">Iron</keyword>
<accession>A0A939K358</accession>